<sequence>MLFFLIIFLFFLKFSPVNVLGLVQLITSPIKAIKISPEKHTEHKVKSALLYKKDPLCY</sequence>
<organism evidence="1">
    <name type="scientific">hydrocarbon metagenome</name>
    <dbReference type="NCBI Taxonomy" id="938273"/>
    <lineage>
        <taxon>unclassified sequences</taxon>
        <taxon>metagenomes</taxon>
        <taxon>ecological metagenomes</taxon>
    </lineage>
</organism>
<dbReference type="AlphaFoldDB" id="A0A0W8FTC4"/>
<comment type="caution">
    <text evidence="1">The sequence shown here is derived from an EMBL/GenBank/DDBJ whole genome shotgun (WGS) entry which is preliminary data.</text>
</comment>
<protein>
    <submittedName>
        <fullName evidence="1">Uncharacterized protein</fullName>
    </submittedName>
</protein>
<proteinExistence type="predicted"/>
<accession>A0A0W8FTC4</accession>
<dbReference type="EMBL" id="LNQE01000868">
    <property type="protein sequence ID" value="KUG24036.1"/>
    <property type="molecule type" value="Genomic_DNA"/>
</dbReference>
<name>A0A0W8FTC4_9ZZZZ</name>
<gene>
    <name evidence="1" type="ORF">ASZ90_006173</name>
</gene>
<reference evidence="1" key="1">
    <citation type="journal article" date="2015" name="Proc. Natl. Acad. Sci. U.S.A.">
        <title>Networks of energetic and metabolic interactions define dynamics in microbial communities.</title>
        <authorList>
            <person name="Embree M."/>
            <person name="Liu J.K."/>
            <person name="Al-Bassam M.M."/>
            <person name="Zengler K."/>
        </authorList>
    </citation>
    <scope>NUCLEOTIDE SEQUENCE</scope>
</reference>
<evidence type="ECO:0000313" key="1">
    <source>
        <dbReference type="EMBL" id="KUG24036.1"/>
    </source>
</evidence>